<keyword evidence="2" id="KW-1185">Reference proteome</keyword>
<dbReference type="EMBL" id="JBBXMP010000182">
    <property type="protein sequence ID" value="KAL0060306.1"/>
    <property type="molecule type" value="Genomic_DNA"/>
</dbReference>
<accession>A0ABR2ZF83</accession>
<comment type="caution">
    <text evidence="1">The sequence shown here is derived from an EMBL/GenBank/DDBJ whole genome shotgun (WGS) entry which is preliminary data.</text>
</comment>
<dbReference type="Proteomes" id="UP001437256">
    <property type="component" value="Unassembled WGS sequence"/>
</dbReference>
<evidence type="ECO:0000313" key="2">
    <source>
        <dbReference type="Proteomes" id="UP001437256"/>
    </source>
</evidence>
<sequence>MSSIRELLQQYVQDHPDNAEAQTLAQEAAKDLGDKPSANLRVVNDKVSGLTWWFKVVDEDGSQRTFVGSGAGSSVNGHGYFTATDTPSNIQEIGTKGTFTLTTADGGGNVTLKLKGENDVEAMWTGQGSSLNIPANSKGSWTAAA</sequence>
<proteinExistence type="predicted"/>
<name>A0ABR2ZF83_9AGAR</name>
<organism evidence="1 2">
    <name type="scientific">Marasmius tenuissimus</name>
    <dbReference type="NCBI Taxonomy" id="585030"/>
    <lineage>
        <taxon>Eukaryota</taxon>
        <taxon>Fungi</taxon>
        <taxon>Dikarya</taxon>
        <taxon>Basidiomycota</taxon>
        <taxon>Agaricomycotina</taxon>
        <taxon>Agaricomycetes</taxon>
        <taxon>Agaricomycetidae</taxon>
        <taxon>Agaricales</taxon>
        <taxon>Marasmiineae</taxon>
        <taxon>Marasmiaceae</taxon>
        <taxon>Marasmius</taxon>
    </lineage>
</organism>
<gene>
    <name evidence="1" type="ORF">AAF712_012929</name>
</gene>
<reference evidence="1 2" key="1">
    <citation type="submission" date="2024-05" db="EMBL/GenBank/DDBJ databases">
        <title>A draft genome resource for the thread blight pathogen Marasmius tenuissimus strain MS-2.</title>
        <authorList>
            <person name="Yulfo-Soto G.E."/>
            <person name="Baruah I.K."/>
            <person name="Amoako-Attah I."/>
            <person name="Bukari Y."/>
            <person name="Meinhardt L.W."/>
            <person name="Bailey B.A."/>
            <person name="Cohen S.P."/>
        </authorList>
    </citation>
    <scope>NUCLEOTIDE SEQUENCE [LARGE SCALE GENOMIC DNA]</scope>
    <source>
        <strain evidence="1 2">MS-2</strain>
    </source>
</reference>
<evidence type="ECO:0000313" key="1">
    <source>
        <dbReference type="EMBL" id="KAL0060306.1"/>
    </source>
</evidence>
<protein>
    <submittedName>
        <fullName evidence="1">Uncharacterized protein</fullName>
    </submittedName>
</protein>